<dbReference type="GO" id="GO:0098552">
    <property type="term" value="C:side of membrane"/>
    <property type="evidence" value="ECO:0007669"/>
    <property type="project" value="UniProtKB-KW"/>
</dbReference>
<dbReference type="EMBL" id="MU167213">
    <property type="protein sequence ID" value="KAG0151452.1"/>
    <property type="molecule type" value="Genomic_DNA"/>
</dbReference>
<keyword evidence="8" id="KW-0336">GPI-anchor</keyword>
<reference evidence="23" key="1">
    <citation type="submission" date="2013-11" db="EMBL/GenBank/DDBJ databases">
        <title>Genome sequence of the fusiform rust pathogen reveals effectors for host alternation and coevolution with pine.</title>
        <authorList>
            <consortium name="DOE Joint Genome Institute"/>
            <person name="Smith K."/>
            <person name="Pendleton A."/>
            <person name="Kubisiak T."/>
            <person name="Anderson C."/>
            <person name="Salamov A."/>
            <person name="Aerts A."/>
            <person name="Riley R."/>
            <person name="Clum A."/>
            <person name="Lindquist E."/>
            <person name="Ence D."/>
            <person name="Campbell M."/>
            <person name="Kronenberg Z."/>
            <person name="Feau N."/>
            <person name="Dhillon B."/>
            <person name="Hamelin R."/>
            <person name="Burleigh J."/>
            <person name="Smith J."/>
            <person name="Yandell M."/>
            <person name="Nelson C."/>
            <person name="Grigoriev I."/>
            <person name="Davis J."/>
        </authorList>
    </citation>
    <scope>NUCLEOTIDE SEQUENCE</scope>
    <source>
        <strain evidence="23">G11</strain>
    </source>
</reference>
<dbReference type="PANTHER" id="PTHR10587:SF98">
    <property type="entry name" value="CHITIN DEACETYLASE"/>
    <property type="match status" value="1"/>
</dbReference>
<keyword evidence="6" id="KW-0134">Cell wall</keyword>
<keyword evidence="14" id="KW-0325">Glycoprotein</keyword>
<dbReference type="PANTHER" id="PTHR10587">
    <property type="entry name" value="GLYCOSYL TRANSFERASE-RELATED"/>
    <property type="match status" value="1"/>
</dbReference>
<keyword evidence="15" id="KW-0119">Carbohydrate metabolism</keyword>
<evidence type="ECO:0000256" key="18">
    <source>
        <dbReference type="ARBA" id="ARBA00023316"/>
    </source>
</evidence>
<evidence type="ECO:0000256" key="1">
    <source>
        <dbReference type="ARBA" id="ARBA00001941"/>
    </source>
</evidence>
<evidence type="ECO:0000256" key="4">
    <source>
        <dbReference type="ARBA" id="ARBA00010973"/>
    </source>
</evidence>
<evidence type="ECO:0000256" key="13">
    <source>
        <dbReference type="ARBA" id="ARBA00023136"/>
    </source>
</evidence>
<dbReference type="EC" id="3.5.1.41" evidence="20"/>
<evidence type="ECO:0000256" key="15">
    <source>
        <dbReference type="ARBA" id="ARBA00023277"/>
    </source>
</evidence>
<dbReference type="SUPFAM" id="SSF88713">
    <property type="entry name" value="Glycoside hydrolase/deacetylase"/>
    <property type="match status" value="1"/>
</dbReference>
<dbReference type="GO" id="GO:0009272">
    <property type="term" value="P:fungal-type cell wall biogenesis"/>
    <property type="evidence" value="ECO:0007669"/>
    <property type="project" value="UniProtKB-ARBA"/>
</dbReference>
<evidence type="ECO:0000256" key="7">
    <source>
        <dbReference type="ARBA" id="ARBA00022525"/>
    </source>
</evidence>
<dbReference type="OrthoDB" id="407355at2759"/>
<dbReference type="Gene3D" id="3.20.20.370">
    <property type="entry name" value="Glycoside hydrolase/deacetylase"/>
    <property type="match status" value="1"/>
</dbReference>
<keyword evidence="13" id="KW-0472">Membrane</keyword>
<dbReference type="InterPro" id="IPR002509">
    <property type="entry name" value="NODB_dom"/>
</dbReference>
<keyword evidence="16" id="KW-0170">Cobalt</keyword>
<dbReference type="InterPro" id="IPR050248">
    <property type="entry name" value="Polysacc_deacetylase_ArnD"/>
</dbReference>
<dbReference type="PROSITE" id="PS51677">
    <property type="entry name" value="NODB"/>
    <property type="match status" value="1"/>
</dbReference>
<evidence type="ECO:0000256" key="10">
    <source>
        <dbReference type="ARBA" id="ARBA00022729"/>
    </source>
</evidence>
<dbReference type="GO" id="GO:0071555">
    <property type="term" value="P:cell wall organization"/>
    <property type="evidence" value="ECO:0007669"/>
    <property type="project" value="UniProtKB-KW"/>
</dbReference>
<keyword evidence="12" id="KW-0146">Chitin degradation</keyword>
<comment type="subcellular location">
    <subcellularLocation>
        <location evidence="3">Cell membrane</location>
        <topology evidence="3">Lipid-anchor</topology>
        <topology evidence="3">GPI-anchor</topology>
    </subcellularLocation>
    <subcellularLocation>
        <location evidence="2">Secreted</location>
        <location evidence="2">Cell wall</location>
    </subcellularLocation>
</comment>
<evidence type="ECO:0000256" key="14">
    <source>
        <dbReference type="ARBA" id="ARBA00023180"/>
    </source>
</evidence>
<dbReference type="AlphaFoldDB" id="A0A9P6NTQ2"/>
<organism evidence="23 24">
    <name type="scientific">Cronartium quercuum f. sp. fusiforme G11</name>
    <dbReference type="NCBI Taxonomy" id="708437"/>
    <lineage>
        <taxon>Eukaryota</taxon>
        <taxon>Fungi</taxon>
        <taxon>Dikarya</taxon>
        <taxon>Basidiomycota</taxon>
        <taxon>Pucciniomycotina</taxon>
        <taxon>Pucciniomycetes</taxon>
        <taxon>Pucciniales</taxon>
        <taxon>Coleosporiaceae</taxon>
        <taxon>Cronartium</taxon>
    </lineage>
</organism>
<evidence type="ECO:0000256" key="17">
    <source>
        <dbReference type="ARBA" id="ARBA00023288"/>
    </source>
</evidence>
<evidence type="ECO:0000256" key="2">
    <source>
        <dbReference type="ARBA" id="ARBA00004191"/>
    </source>
</evidence>
<evidence type="ECO:0000256" key="8">
    <source>
        <dbReference type="ARBA" id="ARBA00022622"/>
    </source>
</evidence>
<keyword evidence="18" id="KW-0961">Cell wall biogenesis/degradation</keyword>
<evidence type="ECO:0000256" key="16">
    <source>
        <dbReference type="ARBA" id="ARBA00023285"/>
    </source>
</evidence>
<dbReference type="Proteomes" id="UP000886653">
    <property type="component" value="Unassembled WGS sequence"/>
</dbReference>
<keyword evidence="19" id="KW-0624">Polysaccharide degradation</keyword>
<comment type="similarity">
    <text evidence="4">Belongs to the polysaccharide deacetylase family.</text>
</comment>
<dbReference type="GO" id="GO:0004099">
    <property type="term" value="F:chitin deacetylase activity"/>
    <property type="evidence" value="ECO:0007669"/>
    <property type="project" value="UniProtKB-EC"/>
</dbReference>
<proteinExistence type="inferred from homology"/>
<feature type="domain" description="NodB homology" evidence="22">
    <location>
        <begin position="132"/>
        <end position="324"/>
    </location>
</feature>
<dbReference type="GO" id="GO:0006032">
    <property type="term" value="P:chitin catabolic process"/>
    <property type="evidence" value="ECO:0007669"/>
    <property type="project" value="UniProtKB-KW"/>
</dbReference>
<gene>
    <name evidence="23" type="ORF">CROQUDRAFT_36749</name>
</gene>
<comment type="cofactor">
    <cofactor evidence="1">
        <name>Co(2+)</name>
        <dbReference type="ChEBI" id="CHEBI:48828"/>
    </cofactor>
</comment>
<keyword evidence="17" id="KW-0449">Lipoprotein</keyword>
<keyword evidence="24" id="KW-1185">Reference proteome</keyword>
<keyword evidence="5" id="KW-1003">Cell membrane</keyword>
<dbReference type="GO" id="GO:0005886">
    <property type="term" value="C:plasma membrane"/>
    <property type="evidence" value="ECO:0007669"/>
    <property type="project" value="UniProtKB-SubCell"/>
</dbReference>
<keyword evidence="9" id="KW-0479">Metal-binding</keyword>
<keyword evidence="7" id="KW-0964">Secreted</keyword>
<dbReference type="FunFam" id="3.20.20.370:FF:000004">
    <property type="entry name" value="Related to Chitin deacetylase"/>
    <property type="match status" value="1"/>
</dbReference>
<evidence type="ECO:0000256" key="19">
    <source>
        <dbReference type="ARBA" id="ARBA00023326"/>
    </source>
</evidence>
<keyword evidence="10" id="KW-0732">Signal</keyword>
<evidence type="ECO:0000256" key="9">
    <source>
        <dbReference type="ARBA" id="ARBA00022723"/>
    </source>
</evidence>
<evidence type="ECO:0000256" key="12">
    <source>
        <dbReference type="ARBA" id="ARBA00023024"/>
    </source>
</evidence>
<evidence type="ECO:0000256" key="5">
    <source>
        <dbReference type="ARBA" id="ARBA00022475"/>
    </source>
</evidence>
<dbReference type="InterPro" id="IPR011330">
    <property type="entry name" value="Glyco_hydro/deAcase_b/a-brl"/>
</dbReference>
<sequence>MSATAAYGCHQDLVRRQRTDTWQSAANVSNPAQECAPYSYAPVQAVVKTYPVIWEIANLSQSGIDPLAQTLFNQISPKIPNIKVKGTPTGDFSATTPSYSRSDPDCWWTFSNCTTPKLSGLAHDISTCPEPNTWGLSIDDGPNCSHNAYYDYLRTANQKATLFYIGSNVIDWPLEAQRGLADGHEICCHTWSHRYMTGLTNEQVFAELYFSKKIIKEILGVTVQCWRPPFGDVDDRVRFIASALGMSTILWDNDMNDFRFATLGQAAVNAKYQAIIDLASKGGFSTKGTVVLTHELNADTMQTSQNFLPKIGQAFKYITPVAVCQNNTQPYVETNFTYPV</sequence>
<keyword evidence="11" id="KW-0378">Hydrolase</keyword>
<evidence type="ECO:0000256" key="11">
    <source>
        <dbReference type="ARBA" id="ARBA00022801"/>
    </source>
</evidence>
<comment type="caution">
    <text evidence="23">The sequence shown here is derived from an EMBL/GenBank/DDBJ whole genome shotgun (WGS) entry which is preliminary data.</text>
</comment>
<dbReference type="GO" id="GO:0000272">
    <property type="term" value="P:polysaccharide catabolic process"/>
    <property type="evidence" value="ECO:0007669"/>
    <property type="project" value="UniProtKB-KW"/>
</dbReference>
<evidence type="ECO:0000256" key="6">
    <source>
        <dbReference type="ARBA" id="ARBA00022512"/>
    </source>
</evidence>
<comment type="catalytic activity">
    <reaction evidence="21">
        <text>[(1-&gt;4)-N-acetyl-beta-D-glucosaminyl](n) + n H2O = chitosan + n acetate</text>
        <dbReference type="Rhea" id="RHEA:10464"/>
        <dbReference type="Rhea" id="RHEA-COMP:9593"/>
        <dbReference type="Rhea" id="RHEA-COMP:9597"/>
        <dbReference type="ChEBI" id="CHEBI:15377"/>
        <dbReference type="ChEBI" id="CHEBI:17029"/>
        <dbReference type="ChEBI" id="CHEBI:30089"/>
        <dbReference type="ChEBI" id="CHEBI:57704"/>
        <dbReference type="EC" id="3.5.1.41"/>
    </reaction>
    <physiologicalReaction direction="left-to-right" evidence="21">
        <dbReference type="Rhea" id="RHEA:10465"/>
    </physiologicalReaction>
</comment>
<accession>A0A9P6NTQ2</accession>
<evidence type="ECO:0000256" key="3">
    <source>
        <dbReference type="ARBA" id="ARBA00004609"/>
    </source>
</evidence>
<evidence type="ECO:0000256" key="21">
    <source>
        <dbReference type="ARBA" id="ARBA00048494"/>
    </source>
</evidence>
<evidence type="ECO:0000313" key="24">
    <source>
        <dbReference type="Proteomes" id="UP000886653"/>
    </source>
</evidence>
<protein>
    <recommendedName>
        <fullName evidence="20">chitin deacetylase</fullName>
        <ecNumber evidence="20">3.5.1.41</ecNumber>
    </recommendedName>
</protein>
<name>A0A9P6NTQ2_9BASI</name>
<evidence type="ECO:0000313" key="23">
    <source>
        <dbReference type="EMBL" id="KAG0151452.1"/>
    </source>
</evidence>
<dbReference type="GO" id="GO:0046872">
    <property type="term" value="F:metal ion binding"/>
    <property type="evidence" value="ECO:0007669"/>
    <property type="project" value="UniProtKB-KW"/>
</dbReference>
<evidence type="ECO:0000259" key="22">
    <source>
        <dbReference type="PROSITE" id="PS51677"/>
    </source>
</evidence>
<dbReference type="Pfam" id="PF01522">
    <property type="entry name" value="Polysacc_deac_1"/>
    <property type="match status" value="1"/>
</dbReference>
<evidence type="ECO:0000256" key="20">
    <source>
        <dbReference type="ARBA" id="ARBA00024056"/>
    </source>
</evidence>